<feature type="binding site" evidence="9">
    <location>
        <position position="126"/>
    </location>
    <ligand>
        <name>Zn(2+)</name>
        <dbReference type="ChEBI" id="CHEBI:29105"/>
        <note>catalytic</note>
    </ligand>
</feature>
<keyword evidence="6 9" id="KW-0224">Dipeptidase</keyword>
<comment type="function">
    <text evidence="9 10">Catalyzes hydrolysis of the D-alanyl-D-alanine dipeptide.</text>
</comment>
<keyword evidence="4 9" id="KW-0378">Hydrolase</keyword>
<dbReference type="HAMAP" id="MF_01924">
    <property type="entry name" value="A_A_dipeptidase"/>
    <property type="match status" value="1"/>
</dbReference>
<comment type="caution">
    <text evidence="11">The sequence shown here is derived from an EMBL/GenBank/DDBJ whole genome shotgun (WGS) entry which is preliminary data.</text>
</comment>
<dbReference type="InterPro" id="IPR009045">
    <property type="entry name" value="Zn_M74/Hedgehog-like"/>
</dbReference>
<evidence type="ECO:0000313" key="11">
    <source>
        <dbReference type="EMBL" id="GAA4333461.1"/>
    </source>
</evidence>
<evidence type="ECO:0000256" key="4">
    <source>
        <dbReference type="ARBA" id="ARBA00022801"/>
    </source>
</evidence>
<dbReference type="Pfam" id="PF01427">
    <property type="entry name" value="Peptidase_M15"/>
    <property type="match status" value="1"/>
</dbReference>
<dbReference type="SUPFAM" id="SSF55166">
    <property type="entry name" value="Hedgehog/DD-peptidase"/>
    <property type="match status" value="1"/>
</dbReference>
<dbReference type="Gene3D" id="3.30.1380.10">
    <property type="match status" value="1"/>
</dbReference>
<evidence type="ECO:0000313" key="12">
    <source>
        <dbReference type="Proteomes" id="UP001501725"/>
    </source>
</evidence>
<evidence type="ECO:0000256" key="5">
    <source>
        <dbReference type="ARBA" id="ARBA00022833"/>
    </source>
</evidence>
<evidence type="ECO:0000256" key="6">
    <source>
        <dbReference type="ARBA" id="ARBA00022997"/>
    </source>
</evidence>
<evidence type="ECO:0000256" key="8">
    <source>
        <dbReference type="ARBA" id="ARBA00023316"/>
    </source>
</evidence>
<comment type="catalytic activity">
    <reaction evidence="1 9 10">
        <text>D-alanyl-D-alanine + H2O = 2 D-alanine</text>
        <dbReference type="Rhea" id="RHEA:20661"/>
        <dbReference type="ChEBI" id="CHEBI:15377"/>
        <dbReference type="ChEBI" id="CHEBI:57416"/>
        <dbReference type="ChEBI" id="CHEBI:57822"/>
        <dbReference type="EC" id="3.4.13.22"/>
    </reaction>
</comment>
<dbReference type="PANTHER" id="PTHR43126:SF1">
    <property type="entry name" value="D-ALANYL-D-ALANINE DIPEPTIDASE"/>
    <property type="match status" value="1"/>
</dbReference>
<keyword evidence="8 10" id="KW-0961">Cell wall biogenesis/degradation</keyword>
<keyword evidence="7 9" id="KW-0482">Metalloprotease</keyword>
<dbReference type="EC" id="3.4.13.22" evidence="9 10"/>
<dbReference type="EMBL" id="BAABGY010000007">
    <property type="protein sequence ID" value="GAA4333461.1"/>
    <property type="molecule type" value="Genomic_DNA"/>
</dbReference>
<evidence type="ECO:0000256" key="9">
    <source>
        <dbReference type="HAMAP-Rule" id="MF_01924"/>
    </source>
</evidence>
<evidence type="ECO:0000256" key="2">
    <source>
        <dbReference type="ARBA" id="ARBA00022670"/>
    </source>
</evidence>
<gene>
    <name evidence="11" type="ORF">GCM10023184_26640</name>
</gene>
<protein>
    <recommendedName>
        <fullName evidence="9 10">D-alanyl-D-alanine dipeptidase</fullName>
        <shortName evidence="9 10">D-Ala-D-Ala dipeptidase</shortName>
        <ecNumber evidence="9 10">3.4.13.22</ecNumber>
    </recommendedName>
</protein>
<comment type="cofactor">
    <cofactor evidence="9">
        <name>Zn(2+)</name>
        <dbReference type="ChEBI" id="CHEBI:29105"/>
    </cofactor>
    <text evidence="9">Binds 1 zinc ion per subunit.</text>
</comment>
<feature type="active site" description="Proton donor/acceptor" evidence="9">
    <location>
        <position position="190"/>
    </location>
</feature>
<feature type="binding site" evidence="9">
    <location>
        <position position="193"/>
    </location>
    <ligand>
        <name>Zn(2+)</name>
        <dbReference type="ChEBI" id="CHEBI:29105"/>
        <note>catalytic</note>
    </ligand>
</feature>
<organism evidence="11 12">
    <name type="scientific">Flaviaesturariibacter amylovorans</name>
    <dbReference type="NCBI Taxonomy" id="1084520"/>
    <lineage>
        <taxon>Bacteria</taxon>
        <taxon>Pseudomonadati</taxon>
        <taxon>Bacteroidota</taxon>
        <taxon>Chitinophagia</taxon>
        <taxon>Chitinophagales</taxon>
        <taxon>Chitinophagaceae</taxon>
        <taxon>Flaviaestuariibacter</taxon>
    </lineage>
</organism>
<proteinExistence type="inferred from homology"/>
<feature type="binding site" evidence="9">
    <location>
        <position position="133"/>
    </location>
    <ligand>
        <name>Zn(2+)</name>
        <dbReference type="ChEBI" id="CHEBI:29105"/>
        <note>catalytic</note>
    </ligand>
</feature>
<dbReference type="CDD" id="cd14840">
    <property type="entry name" value="D-Ala-D-Ala_dipeptidase_Aad"/>
    <property type="match status" value="1"/>
</dbReference>
<accession>A0ABP8H2K2</accession>
<keyword evidence="2 9" id="KW-0645">Protease</keyword>
<dbReference type="PANTHER" id="PTHR43126">
    <property type="entry name" value="D-ALANYL-D-ALANINE DIPEPTIDASE"/>
    <property type="match status" value="1"/>
</dbReference>
<dbReference type="InterPro" id="IPR000755">
    <property type="entry name" value="A_A_dipeptidase"/>
</dbReference>
<comment type="similarity">
    <text evidence="9 10">Belongs to the peptidase M15D family.</text>
</comment>
<sequence>MVPLSMSCRAQNIRIVRKSKIYRHQVAADSALSFLELKDAVPGVLLDLHYATPANFTGKRLYRQGEHTFLRRAPARALARVQAALQAEGLGLKVWDAYRPHAATRLMWELVRDERYVANPKKGSGHNRGLAVDLTLVDSRGQELDLGTRFDNFTDTAHSNFKELPPDVLANRKKLRTAMEAAGFTVLATEWWHFYWPNDRNYDVMDLDFRVLLKEYRKSK</sequence>
<evidence type="ECO:0000256" key="3">
    <source>
        <dbReference type="ARBA" id="ARBA00022723"/>
    </source>
</evidence>
<feature type="site" description="Transition state stabilizer" evidence="9">
    <location>
        <position position="99"/>
    </location>
</feature>
<evidence type="ECO:0000256" key="10">
    <source>
        <dbReference type="PIRNR" id="PIRNR026671"/>
    </source>
</evidence>
<name>A0ABP8H2K2_9BACT</name>
<keyword evidence="5 9" id="KW-0862">Zinc</keyword>
<dbReference type="PIRSF" id="PIRSF026671">
    <property type="entry name" value="AA_dipeptidase"/>
    <property type="match status" value="1"/>
</dbReference>
<reference evidence="12" key="1">
    <citation type="journal article" date="2019" name="Int. J. Syst. Evol. Microbiol.">
        <title>The Global Catalogue of Microorganisms (GCM) 10K type strain sequencing project: providing services to taxonomists for standard genome sequencing and annotation.</title>
        <authorList>
            <consortium name="The Broad Institute Genomics Platform"/>
            <consortium name="The Broad Institute Genome Sequencing Center for Infectious Disease"/>
            <person name="Wu L."/>
            <person name="Ma J."/>
        </authorList>
    </citation>
    <scope>NUCLEOTIDE SEQUENCE [LARGE SCALE GENOMIC DNA]</scope>
    <source>
        <strain evidence="12">JCM 17919</strain>
    </source>
</reference>
<keyword evidence="3 9" id="KW-0479">Metal-binding</keyword>
<dbReference type="Proteomes" id="UP001501725">
    <property type="component" value="Unassembled WGS sequence"/>
</dbReference>
<keyword evidence="12" id="KW-1185">Reference proteome</keyword>
<evidence type="ECO:0000256" key="7">
    <source>
        <dbReference type="ARBA" id="ARBA00023049"/>
    </source>
</evidence>
<evidence type="ECO:0000256" key="1">
    <source>
        <dbReference type="ARBA" id="ARBA00001362"/>
    </source>
</evidence>